<dbReference type="GO" id="GO:0042910">
    <property type="term" value="F:xenobiotic transmembrane transporter activity"/>
    <property type="evidence" value="ECO:0007669"/>
    <property type="project" value="InterPro"/>
</dbReference>
<feature type="transmembrane region" description="Helical" evidence="8">
    <location>
        <begin position="447"/>
        <end position="468"/>
    </location>
</feature>
<protein>
    <submittedName>
        <fullName evidence="9">Putative efflux protein, MATE family</fullName>
    </submittedName>
</protein>
<feature type="transmembrane region" description="Helical" evidence="8">
    <location>
        <begin position="77"/>
        <end position="101"/>
    </location>
</feature>
<evidence type="ECO:0000256" key="4">
    <source>
        <dbReference type="ARBA" id="ARBA00022692"/>
    </source>
</evidence>
<dbReference type="PIRSF" id="PIRSF006603">
    <property type="entry name" value="DinF"/>
    <property type="match status" value="1"/>
</dbReference>
<accession>A0A1I4KC08</accession>
<dbReference type="InterPro" id="IPR052031">
    <property type="entry name" value="Membrane_Transporter-Flippase"/>
</dbReference>
<comment type="subcellular location">
    <subcellularLocation>
        <location evidence="1">Cell inner membrane</location>
        <topology evidence="1">Multi-pass membrane protein</topology>
    </subcellularLocation>
</comment>
<name>A0A1I4KC08_9HYPH</name>
<keyword evidence="5 8" id="KW-1133">Transmembrane helix</keyword>
<feature type="transmembrane region" description="Helical" evidence="8">
    <location>
        <begin position="270"/>
        <end position="296"/>
    </location>
</feature>
<feature type="transmembrane region" description="Helical" evidence="8">
    <location>
        <begin position="163"/>
        <end position="186"/>
    </location>
</feature>
<dbReference type="STRING" id="582667.SAMN05192568_101020"/>
<feature type="transmembrane region" description="Helical" evidence="8">
    <location>
        <begin position="348"/>
        <end position="368"/>
    </location>
</feature>
<evidence type="ECO:0000256" key="8">
    <source>
        <dbReference type="SAM" id="Phobius"/>
    </source>
</evidence>
<dbReference type="GO" id="GO:0015297">
    <property type="term" value="F:antiporter activity"/>
    <property type="evidence" value="ECO:0007669"/>
    <property type="project" value="InterPro"/>
</dbReference>
<keyword evidence="4 8" id="KW-0812">Transmembrane</keyword>
<keyword evidence="3" id="KW-1003">Cell membrane</keyword>
<gene>
    <name evidence="9" type="ORF">SAMN05192568_101020</name>
</gene>
<organism evidence="9 10">
    <name type="scientific">Methylobacterium pseudosasicola</name>
    <dbReference type="NCBI Taxonomy" id="582667"/>
    <lineage>
        <taxon>Bacteria</taxon>
        <taxon>Pseudomonadati</taxon>
        <taxon>Pseudomonadota</taxon>
        <taxon>Alphaproteobacteria</taxon>
        <taxon>Hyphomicrobiales</taxon>
        <taxon>Methylobacteriaceae</taxon>
        <taxon>Methylobacterium</taxon>
    </lineage>
</organism>
<feature type="transmembrane region" description="Helical" evidence="8">
    <location>
        <begin position="388"/>
        <end position="410"/>
    </location>
</feature>
<keyword evidence="10" id="KW-1185">Reference proteome</keyword>
<evidence type="ECO:0000256" key="3">
    <source>
        <dbReference type="ARBA" id="ARBA00022475"/>
    </source>
</evidence>
<proteinExistence type="predicted"/>
<dbReference type="Pfam" id="PF01554">
    <property type="entry name" value="MatE"/>
    <property type="match status" value="2"/>
</dbReference>
<dbReference type="PANTHER" id="PTHR43549">
    <property type="entry name" value="MULTIDRUG RESISTANCE PROTEIN YPNP-RELATED"/>
    <property type="match status" value="1"/>
</dbReference>
<reference evidence="10" key="1">
    <citation type="submission" date="2016-10" db="EMBL/GenBank/DDBJ databases">
        <authorList>
            <person name="Varghese N."/>
            <person name="Submissions S."/>
        </authorList>
    </citation>
    <scope>NUCLEOTIDE SEQUENCE [LARGE SCALE GENOMIC DNA]</scope>
    <source>
        <strain evidence="10">BL36</strain>
    </source>
</reference>
<evidence type="ECO:0000256" key="7">
    <source>
        <dbReference type="SAM" id="MobiDB-lite"/>
    </source>
</evidence>
<sequence length="500" mass="49900">MTSGSYDLSKRSGTSLAPPGPGSGMPRARDARTERLLRGPVLGTLVRLAGPNVLMTTAQASTGLIETYFIAHLGTDALAGMALVFPMLMLVQMISAGAVGGGMLSAVSRALGGGRLAEANNLVWHAVAIALGLGALTTVAALLSGPHLYAAMGGRGASLAAALAYSDVVFAGAVLLWLFNALAAVIRGTGNMLLPAGVMCAGAVALIPLSPALIFGLGPLPQLGVVGGAVAVLAYYAVGIVVFAAYLWAGRGVLHPPLRPPVLSRRALGAILRIGAVSAIVSATTNVTIATATGLVGVAGPAAVAGYGTGARLEYLLVPMVFGLGAPLAAMVGTAVGAGDVARARQVAWTGAVIAGFLAEGIGLGAALRPEIWLRLFGEDSAMLAVGARYLHIVGPFYGLFGVGLALYFAAQGAGQVGWPLVAGLVRVTVALVGGVLALRLGYGLDGLFLALGAALATFAVVNAGALARGAWLGRTRDAPIGLANGRTLATARQAGSPKD</sequence>
<dbReference type="Proteomes" id="UP000199048">
    <property type="component" value="Unassembled WGS sequence"/>
</dbReference>
<evidence type="ECO:0000256" key="6">
    <source>
        <dbReference type="ARBA" id="ARBA00023136"/>
    </source>
</evidence>
<dbReference type="PANTHER" id="PTHR43549:SF3">
    <property type="entry name" value="MULTIDRUG RESISTANCE PROTEIN YPNP-RELATED"/>
    <property type="match status" value="1"/>
</dbReference>
<feature type="transmembrane region" description="Helical" evidence="8">
    <location>
        <begin position="417"/>
        <end position="441"/>
    </location>
</feature>
<evidence type="ECO:0000256" key="1">
    <source>
        <dbReference type="ARBA" id="ARBA00004429"/>
    </source>
</evidence>
<feature type="transmembrane region" description="Helical" evidence="8">
    <location>
        <begin position="122"/>
        <end position="143"/>
    </location>
</feature>
<dbReference type="InterPro" id="IPR048279">
    <property type="entry name" value="MdtK-like"/>
</dbReference>
<keyword evidence="2" id="KW-0813">Transport</keyword>
<dbReference type="InterPro" id="IPR002528">
    <property type="entry name" value="MATE_fam"/>
</dbReference>
<feature type="transmembrane region" description="Helical" evidence="8">
    <location>
        <begin position="223"/>
        <end position="249"/>
    </location>
</feature>
<evidence type="ECO:0000313" key="10">
    <source>
        <dbReference type="Proteomes" id="UP000199048"/>
    </source>
</evidence>
<feature type="region of interest" description="Disordered" evidence="7">
    <location>
        <begin position="1"/>
        <end position="29"/>
    </location>
</feature>
<dbReference type="EMBL" id="FOTK01000010">
    <property type="protein sequence ID" value="SFL76006.1"/>
    <property type="molecule type" value="Genomic_DNA"/>
</dbReference>
<dbReference type="GO" id="GO:0005886">
    <property type="term" value="C:plasma membrane"/>
    <property type="evidence" value="ECO:0007669"/>
    <property type="project" value="UniProtKB-SubCell"/>
</dbReference>
<evidence type="ECO:0000256" key="5">
    <source>
        <dbReference type="ARBA" id="ARBA00022989"/>
    </source>
</evidence>
<dbReference type="AlphaFoldDB" id="A0A1I4KC08"/>
<feature type="transmembrane region" description="Helical" evidence="8">
    <location>
        <begin position="193"/>
        <end position="217"/>
    </location>
</feature>
<keyword evidence="6 8" id="KW-0472">Membrane</keyword>
<evidence type="ECO:0000313" key="9">
    <source>
        <dbReference type="EMBL" id="SFL76006.1"/>
    </source>
</evidence>
<feature type="compositionally biased region" description="Polar residues" evidence="7">
    <location>
        <begin position="1"/>
        <end position="15"/>
    </location>
</feature>
<evidence type="ECO:0000256" key="2">
    <source>
        <dbReference type="ARBA" id="ARBA00022448"/>
    </source>
</evidence>
<feature type="transmembrane region" description="Helical" evidence="8">
    <location>
        <begin position="316"/>
        <end position="336"/>
    </location>
</feature>